<keyword evidence="5 9" id="KW-0627">Porphyrin biosynthesis</keyword>
<keyword evidence="4 9" id="KW-0456">Lyase</keyword>
<dbReference type="EC" id="4.2.1.75" evidence="3 9"/>
<dbReference type="UniPathway" id="UPA00251">
    <property type="reaction ID" value="UER00320"/>
</dbReference>
<comment type="pathway">
    <text evidence="1 9">Porphyrin-containing compound metabolism; protoporphyrin-IX biosynthesis; coproporphyrinogen-III from 5-aminolevulinate: step 3/4.</text>
</comment>
<dbReference type="GO" id="GO:0006780">
    <property type="term" value="P:uroporphyrinogen III biosynthetic process"/>
    <property type="evidence" value="ECO:0007669"/>
    <property type="project" value="UniProtKB-UniRule"/>
</dbReference>
<evidence type="ECO:0000313" key="12">
    <source>
        <dbReference type="Proteomes" id="UP000199668"/>
    </source>
</evidence>
<evidence type="ECO:0000256" key="6">
    <source>
        <dbReference type="ARBA" id="ARBA00037589"/>
    </source>
</evidence>
<comment type="function">
    <text evidence="6 9">Catalyzes cyclization of the linear tetrapyrrole, hydroxymethylbilane, to the macrocyclic uroporphyrinogen III.</text>
</comment>
<evidence type="ECO:0000256" key="4">
    <source>
        <dbReference type="ARBA" id="ARBA00023239"/>
    </source>
</evidence>
<dbReference type="CDD" id="cd06578">
    <property type="entry name" value="HemD"/>
    <property type="match status" value="1"/>
</dbReference>
<dbReference type="GO" id="GO:0006782">
    <property type="term" value="P:protoporphyrinogen IX biosynthetic process"/>
    <property type="evidence" value="ECO:0007669"/>
    <property type="project" value="UniProtKB-UniRule"/>
</dbReference>
<evidence type="ECO:0000256" key="3">
    <source>
        <dbReference type="ARBA" id="ARBA00013109"/>
    </source>
</evidence>
<evidence type="ECO:0000256" key="2">
    <source>
        <dbReference type="ARBA" id="ARBA00008133"/>
    </source>
</evidence>
<dbReference type="AlphaFoldDB" id="A0A1I4MS79"/>
<dbReference type="InterPro" id="IPR036108">
    <property type="entry name" value="4pyrrol_syn_uPrphyn_synt_sf"/>
</dbReference>
<dbReference type="STRING" id="266892.SAMN04488054_11320"/>
<dbReference type="GO" id="GO:0004852">
    <property type="term" value="F:uroporphyrinogen-III synthase activity"/>
    <property type="evidence" value="ECO:0007669"/>
    <property type="project" value="UniProtKB-UniRule"/>
</dbReference>
<dbReference type="Gene3D" id="3.40.50.10090">
    <property type="match status" value="2"/>
</dbReference>
<accession>A0A1I4MS79</accession>
<dbReference type="EMBL" id="FOTY01000013">
    <property type="protein sequence ID" value="SFM05906.1"/>
    <property type="molecule type" value="Genomic_DNA"/>
</dbReference>
<evidence type="ECO:0000256" key="1">
    <source>
        <dbReference type="ARBA" id="ARBA00004772"/>
    </source>
</evidence>
<keyword evidence="12" id="KW-1185">Reference proteome</keyword>
<dbReference type="InterPro" id="IPR039793">
    <property type="entry name" value="UROS/Hem4"/>
</dbReference>
<dbReference type="Pfam" id="PF02602">
    <property type="entry name" value="HEM4"/>
    <property type="match status" value="1"/>
</dbReference>
<evidence type="ECO:0000256" key="9">
    <source>
        <dbReference type="RuleBase" id="RU366031"/>
    </source>
</evidence>
<evidence type="ECO:0000259" key="10">
    <source>
        <dbReference type="Pfam" id="PF02602"/>
    </source>
</evidence>
<dbReference type="PANTHER" id="PTHR38042">
    <property type="entry name" value="UROPORPHYRINOGEN-III SYNTHASE, CHLOROPLASTIC"/>
    <property type="match status" value="1"/>
</dbReference>
<evidence type="ECO:0000256" key="7">
    <source>
        <dbReference type="ARBA" id="ARBA00040167"/>
    </source>
</evidence>
<name>A0A1I4MS79_9BACI</name>
<gene>
    <name evidence="11" type="ORF">SAMN04488054_11320</name>
</gene>
<reference evidence="11 12" key="1">
    <citation type="submission" date="2016-10" db="EMBL/GenBank/DDBJ databases">
        <authorList>
            <person name="de Groot N.N."/>
        </authorList>
    </citation>
    <scope>NUCLEOTIDE SEQUENCE [LARGE SCALE GENOMIC DNA]</scope>
    <source>
        <strain evidence="11 12">CGMCC 1.6134</strain>
    </source>
</reference>
<dbReference type="Proteomes" id="UP000199668">
    <property type="component" value="Unassembled WGS sequence"/>
</dbReference>
<dbReference type="SUPFAM" id="SSF69618">
    <property type="entry name" value="HemD-like"/>
    <property type="match status" value="1"/>
</dbReference>
<dbReference type="RefSeq" id="WP_090927082.1">
    <property type="nucleotide sequence ID" value="NZ_FOTY01000013.1"/>
</dbReference>
<evidence type="ECO:0000256" key="8">
    <source>
        <dbReference type="ARBA" id="ARBA00048617"/>
    </source>
</evidence>
<organism evidence="11 12">
    <name type="scientific">Salibacterium qingdaonense</name>
    <dbReference type="NCBI Taxonomy" id="266892"/>
    <lineage>
        <taxon>Bacteria</taxon>
        <taxon>Bacillati</taxon>
        <taxon>Bacillota</taxon>
        <taxon>Bacilli</taxon>
        <taxon>Bacillales</taxon>
        <taxon>Bacillaceae</taxon>
    </lineage>
</organism>
<dbReference type="PANTHER" id="PTHR38042:SF1">
    <property type="entry name" value="UROPORPHYRINOGEN-III SYNTHASE, CHLOROPLASTIC"/>
    <property type="match status" value="1"/>
</dbReference>
<comment type="catalytic activity">
    <reaction evidence="8 9">
        <text>hydroxymethylbilane = uroporphyrinogen III + H2O</text>
        <dbReference type="Rhea" id="RHEA:18965"/>
        <dbReference type="ChEBI" id="CHEBI:15377"/>
        <dbReference type="ChEBI" id="CHEBI:57308"/>
        <dbReference type="ChEBI" id="CHEBI:57845"/>
        <dbReference type="EC" id="4.2.1.75"/>
    </reaction>
</comment>
<evidence type="ECO:0000256" key="5">
    <source>
        <dbReference type="ARBA" id="ARBA00023244"/>
    </source>
</evidence>
<evidence type="ECO:0000313" key="11">
    <source>
        <dbReference type="EMBL" id="SFM05906.1"/>
    </source>
</evidence>
<feature type="domain" description="Tetrapyrrole biosynthesis uroporphyrinogen III synthase" evidence="10">
    <location>
        <begin position="20"/>
        <end position="246"/>
    </location>
</feature>
<protein>
    <recommendedName>
        <fullName evidence="7 9">Uroporphyrinogen-III synthase</fullName>
        <ecNumber evidence="3 9">4.2.1.75</ecNumber>
    </recommendedName>
</protein>
<dbReference type="OrthoDB" id="9815856at2"/>
<sequence length="257" mass="28468">MTQALAGRSVLVTRPPGQSDVMKRLIEAEGGTALVLPMIETIRTEDWDVLKKRAAQKTWDWVIFTSANAAAYFSELLSEAAITVAKTCRTAAVGQKTAESLRRRGWPDPVLPEVNDGDGLAETLRSQVKPGDTVLFPKSARARSVIVDMLQEAGADVYELPLYTSVPAFKNQDKLVSWVYEGRMDYVTFTSPSAVKAFVHFLRNVPEKDWKQLDTVSIGSITDKEAARQGFVSRRTADPSTVEGVVRTLTVFKRRMT</sequence>
<comment type="similarity">
    <text evidence="2 9">Belongs to the uroporphyrinogen-III synthase family.</text>
</comment>
<dbReference type="InterPro" id="IPR003754">
    <property type="entry name" value="4pyrrol_synth_uPrphyn_synth"/>
</dbReference>
<proteinExistence type="inferred from homology"/>